<dbReference type="Proteomes" id="UP000005239">
    <property type="component" value="Unassembled WGS sequence"/>
</dbReference>
<accession>A0A8R1UYP4</accession>
<sequence length="91" mass="10454">MSDVVSLTLLDLPKEIIIKIIGLDLPKEIIIKIIKIIGGITWEQFTPISSVIQRSFRFTPSSFTFLPPYRRIFHRGLSVQKYLQFLGSTTM</sequence>
<evidence type="ECO:0000313" key="2">
    <source>
        <dbReference type="Proteomes" id="UP000005239"/>
    </source>
</evidence>
<keyword evidence="2" id="KW-1185">Reference proteome</keyword>
<protein>
    <submittedName>
        <fullName evidence="1">Uncharacterized protein</fullName>
    </submittedName>
</protein>
<accession>A0A2A6CN41</accession>
<reference evidence="2" key="1">
    <citation type="journal article" date="2008" name="Nat. Genet.">
        <title>The Pristionchus pacificus genome provides a unique perspective on nematode lifestyle and parasitism.</title>
        <authorList>
            <person name="Dieterich C."/>
            <person name="Clifton S.W."/>
            <person name="Schuster L.N."/>
            <person name="Chinwalla A."/>
            <person name="Delehaunty K."/>
            <person name="Dinkelacker I."/>
            <person name="Fulton L."/>
            <person name="Fulton R."/>
            <person name="Godfrey J."/>
            <person name="Minx P."/>
            <person name="Mitreva M."/>
            <person name="Roeseler W."/>
            <person name="Tian H."/>
            <person name="Witte H."/>
            <person name="Yang S.P."/>
            <person name="Wilson R.K."/>
            <person name="Sommer R.J."/>
        </authorList>
    </citation>
    <scope>NUCLEOTIDE SEQUENCE [LARGE SCALE GENOMIC DNA]</scope>
    <source>
        <strain evidence="2">PS312</strain>
    </source>
</reference>
<reference evidence="1" key="2">
    <citation type="submission" date="2022-06" db="UniProtKB">
        <authorList>
            <consortium name="EnsemblMetazoa"/>
        </authorList>
    </citation>
    <scope>IDENTIFICATION</scope>
    <source>
        <strain evidence="1">PS312</strain>
    </source>
</reference>
<dbReference type="AlphaFoldDB" id="A0A2A6CN41"/>
<evidence type="ECO:0000313" key="1">
    <source>
        <dbReference type="EnsemblMetazoa" id="PPA41470.1"/>
    </source>
</evidence>
<dbReference type="EnsemblMetazoa" id="PPA41470.1">
    <property type="protein sequence ID" value="PPA41470.1"/>
    <property type="gene ID" value="WBGene00279839"/>
</dbReference>
<gene>
    <name evidence="1" type="primary">WBGene00279839</name>
</gene>
<organism evidence="1 2">
    <name type="scientific">Pristionchus pacificus</name>
    <name type="common">Parasitic nematode worm</name>
    <dbReference type="NCBI Taxonomy" id="54126"/>
    <lineage>
        <taxon>Eukaryota</taxon>
        <taxon>Metazoa</taxon>
        <taxon>Ecdysozoa</taxon>
        <taxon>Nematoda</taxon>
        <taxon>Chromadorea</taxon>
        <taxon>Rhabditida</taxon>
        <taxon>Rhabditina</taxon>
        <taxon>Diplogasteromorpha</taxon>
        <taxon>Diplogasteroidea</taxon>
        <taxon>Neodiplogasteridae</taxon>
        <taxon>Pristionchus</taxon>
    </lineage>
</organism>
<proteinExistence type="predicted"/>
<name>A0A2A6CN41_PRIPA</name>